<evidence type="ECO:0000259" key="1">
    <source>
        <dbReference type="Pfam" id="PF01261"/>
    </source>
</evidence>
<dbReference type="GO" id="GO:0016853">
    <property type="term" value="F:isomerase activity"/>
    <property type="evidence" value="ECO:0007669"/>
    <property type="project" value="UniProtKB-KW"/>
</dbReference>
<organism evidence="2 3">
    <name type="scientific">Paraburkholderia fungorum</name>
    <dbReference type="NCBI Taxonomy" id="134537"/>
    <lineage>
        <taxon>Bacteria</taxon>
        <taxon>Pseudomonadati</taxon>
        <taxon>Pseudomonadota</taxon>
        <taxon>Betaproteobacteria</taxon>
        <taxon>Burkholderiales</taxon>
        <taxon>Burkholderiaceae</taxon>
        <taxon>Paraburkholderia</taxon>
    </lineage>
</organism>
<dbReference type="Proteomes" id="UP000183487">
    <property type="component" value="Unassembled WGS sequence"/>
</dbReference>
<accession>A0A1H1JQH4</accession>
<evidence type="ECO:0000313" key="2">
    <source>
        <dbReference type="EMBL" id="SDR51727.1"/>
    </source>
</evidence>
<dbReference type="SUPFAM" id="SSF51658">
    <property type="entry name" value="Xylose isomerase-like"/>
    <property type="match status" value="1"/>
</dbReference>
<protein>
    <submittedName>
        <fullName evidence="2">Sugar phosphate isomerase/epimerase</fullName>
    </submittedName>
</protein>
<dbReference type="OrthoDB" id="9787068at2"/>
<dbReference type="AlphaFoldDB" id="A0A1H1JQH4"/>
<feature type="domain" description="Xylose isomerase-like TIM barrel" evidence="1">
    <location>
        <begin position="28"/>
        <end position="267"/>
    </location>
</feature>
<dbReference type="EMBL" id="FNKP01000003">
    <property type="protein sequence ID" value="SDR51727.1"/>
    <property type="molecule type" value="Genomic_DNA"/>
</dbReference>
<evidence type="ECO:0000313" key="3">
    <source>
        <dbReference type="Proteomes" id="UP000183487"/>
    </source>
</evidence>
<dbReference type="Gene3D" id="3.20.20.150">
    <property type="entry name" value="Divalent-metal-dependent TIM barrel enzymes"/>
    <property type="match status" value="1"/>
</dbReference>
<proteinExistence type="predicted"/>
<reference evidence="3" key="1">
    <citation type="submission" date="2016-10" db="EMBL/GenBank/DDBJ databases">
        <authorList>
            <person name="Varghese N."/>
        </authorList>
    </citation>
    <scope>NUCLEOTIDE SEQUENCE [LARGE SCALE GENOMIC DNA]</scope>
    <source>
        <strain evidence="3">GAS106B</strain>
    </source>
</reference>
<name>A0A1H1JQH4_9BURK</name>
<dbReference type="RefSeq" id="WP_074772440.1">
    <property type="nucleotide sequence ID" value="NZ_FNKP01000003.1"/>
</dbReference>
<keyword evidence="2" id="KW-0413">Isomerase</keyword>
<dbReference type="InterPro" id="IPR036237">
    <property type="entry name" value="Xyl_isomerase-like_sf"/>
</dbReference>
<dbReference type="Pfam" id="PF01261">
    <property type="entry name" value="AP_endonuc_2"/>
    <property type="match status" value="1"/>
</dbReference>
<dbReference type="PANTHER" id="PTHR12110">
    <property type="entry name" value="HYDROXYPYRUVATE ISOMERASE"/>
    <property type="match status" value="1"/>
</dbReference>
<sequence>MRNLHGRLDLCAINTATLGHREPLDRTIDRIARAGFGGIAPWRREVEEGDVSQFARQIRALDLTVSGYCRSTCLPAATRAEFNANVEANRAAIRDAAVLGARCFVMVVGGIVPGSRDLDGARAQVTDGISMLMDTAREYGVPLALEPLHPMYAANRAVINTIAQAMTICETVDPDRSGLVGIAVDVYHCWWDPSLRASIAAAGKAGRITAYHVCDWLHDTHDMLLDRGMMGDGVIDLPAVRSCVEQAGYDGLVETEIFSAQNLWRRDPDEILAVCADRLQTVC</sequence>
<dbReference type="InterPro" id="IPR050312">
    <property type="entry name" value="IolE/XylAMocC-like"/>
</dbReference>
<keyword evidence="3" id="KW-1185">Reference proteome</keyword>
<dbReference type="InterPro" id="IPR013022">
    <property type="entry name" value="Xyl_isomerase-like_TIM-brl"/>
</dbReference>
<dbReference type="PANTHER" id="PTHR12110:SF52">
    <property type="entry name" value="XYLOSE ISOMERASE"/>
    <property type="match status" value="1"/>
</dbReference>
<gene>
    <name evidence="2" type="ORF">SAMN05443245_7006</name>
</gene>